<dbReference type="Gene3D" id="3.90.245.10">
    <property type="entry name" value="Ribonucleoside hydrolase-like"/>
    <property type="match status" value="1"/>
</dbReference>
<evidence type="ECO:0000313" key="3">
    <source>
        <dbReference type="Proteomes" id="UP001596455"/>
    </source>
</evidence>
<accession>A0ABW2Q8Q7</accession>
<dbReference type="SUPFAM" id="SSF53590">
    <property type="entry name" value="Nucleoside hydrolase"/>
    <property type="match status" value="1"/>
</dbReference>
<evidence type="ECO:0008006" key="4">
    <source>
        <dbReference type="Google" id="ProtNLM"/>
    </source>
</evidence>
<sequence>MPVPVISVTDLYHPPEDPGDNFDILLPFGYDRVDLRAVILDASIEKRESVSEGVRGYPGPREPGLIPVAQLNAVFGTRVPCAVAPLARMRSPEDAMLDVPRFQQQGPELLLETLRASDEPVQIMSFGSARPIAVALNRDPDLMREKVARVHLSAGSTSLDYLEWNVYLDPVAMRRLVESDLPLALYPCATERDCYSYGPHNTLWWFEDLAWIEDMHPALRRYLTYGLGACDRIDFLRALDEDAPQGIKDRVYRRRHAVWETAAWITVAGAALVRHADGRAEIVGAEEVRDGDVVVPNEQVPCRVASHESGLYTFELMPDGPSRTTVFRRADPFDYEDALREALPRLYRSFVPEAWAGSTTGPVRDRPPTRYAGPMTAAPVTATAD</sequence>
<evidence type="ECO:0000313" key="2">
    <source>
        <dbReference type="EMBL" id="MFC7405790.1"/>
    </source>
</evidence>
<keyword evidence="3" id="KW-1185">Reference proteome</keyword>
<reference evidence="3" key="1">
    <citation type="journal article" date="2019" name="Int. J. Syst. Evol. Microbiol.">
        <title>The Global Catalogue of Microorganisms (GCM) 10K type strain sequencing project: providing services to taxonomists for standard genome sequencing and annotation.</title>
        <authorList>
            <consortium name="The Broad Institute Genomics Platform"/>
            <consortium name="The Broad Institute Genome Sequencing Center for Infectious Disease"/>
            <person name="Wu L."/>
            <person name="Ma J."/>
        </authorList>
    </citation>
    <scope>NUCLEOTIDE SEQUENCE [LARGE SCALE GENOMIC DNA]</scope>
    <source>
        <strain evidence="3">JCM 1490</strain>
    </source>
</reference>
<comment type="caution">
    <text evidence="2">The sequence shown here is derived from an EMBL/GenBank/DDBJ whole genome shotgun (WGS) entry which is preliminary data.</text>
</comment>
<name>A0ABW2Q8Q7_9MICO</name>
<gene>
    <name evidence="2" type="ORF">ACFQQL_11770</name>
</gene>
<protein>
    <recommendedName>
        <fullName evidence="4">Inosine/uridine-preferring nucleoside hydrolase domain-containing protein</fullName>
    </recommendedName>
</protein>
<feature type="region of interest" description="Disordered" evidence="1">
    <location>
        <begin position="357"/>
        <end position="385"/>
    </location>
</feature>
<dbReference type="RefSeq" id="WP_382394545.1">
    <property type="nucleotide sequence ID" value="NZ_JBHTCQ010000002.1"/>
</dbReference>
<dbReference type="InterPro" id="IPR036452">
    <property type="entry name" value="Ribo_hydro-like"/>
</dbReference>
<dbReference type="Proteomes" id="UP001596455">
    <property type="component" value="Unassembled WGS sequence"/>
</dbReference>
<organism evidence="2 3">
    <name type="scientific">Georgenia alba</name>
    <dbReference type="NCBI Taxonomy" id="2233858"/>
    <lineage>
        <taxon>Bacteria</taxon>
        <taxon>Bacillati</taxon>
        <taxon>Actinomycetota</taxon>
        <taxon>Actinomycetes</taxon>
        <taxon>Micrococcales</taxon>
        <taxon>Bogoriellaceae</taxon>
        <taxon>Georgenia</taxon>
    </lineage>
</organism>
<dbReference type="EMBL" id="JBHTCQ010000002">
    <property type="protein sequence ID" value="MFC7405790.1"/>
    <property type="molecule type" value="Genomic_DNA"/>
</dbReference>
<evidence type="ECO:0000256" key="1">
    <source>
        <dbReference type="SAM" id="MobiDB-lite"/>
    </source>
</evidence>
<proteinExistence type="predicted"/>